<evidence type="ECO:0000313" key="1">
    <source>
        <dbReference type="EMBL" id="KAL0101409.1"/>
    </source>
</evidence>
<dbReference type="AlphaFoldDB" id="A0AAW2ECJ9"/>
<keyword evidence="2" id="KW-1185">Reference proteome</keyword>
<dbReference type="EMBL" id="JADYXP020000024">
    <property type="protein sequence ID" value="KAL0101409.1"/>
    <property type="molecule type" value="Genomic_DNA"/>
</dbReference>
<protein>
    <submittedName>
        <fullName evidence="1">Uncharacterized protein</fullName>
    </submittedName>
</protein>
<dbReference type="Proteomes" id="UP001430953">
    <property type="component" value="Unassembled WGS sequence"/>
</dbReference>
<gene>
    <name evidence="1" type="ORF">PUN28_018914</name>
</gene>
<name>A0AAW2ECJ9_9HYME</name>
<reference evidence="1 2" key="1">
    <citation type="submission" date="2023-03" db="EMBL/GenBank/DDBJ databases">
        <title>High recombination rates correlate with genetic variation in Cardiocondyla obscurior ants.</title>
        <authorList>
            <person name="Errbii M."/>
        </authorList>
    </citation>
    <scope>NUCLEOTIDE SEQUENCE [LARGE SCALE GENOMIC DNA]</scope>
    <source>
        <strain evidence="1">Alpha-2009</strain>
        <tissue evidence="1">Whole body</tissue>
    </source>
</reference>
<sequence length="94" mass="10210">MRTSCPLLCAKHASSTRERARKTGLNLSTESSARDAARNKLYETIIPSRPIECSCTFCSPIAGLKFFSRIGNVRENGGSLSKGHISLGVIIIQQ</sequence>
<proteinExistence type="predicted"/>
<evidence type="ECO:0000313" key="2">
    <source>
        <dbReference type="Proteomes" id="UP001430953"/>
    </source>
</evidence>
<accession>A0AAW2ECJ9</accession>
<organism evidence="1 2">
    <name type="scientific">Cardiocondyla obscurior</name>
    <dbReference type="NCBI Taxonomy" id="286306"/>
    <lineage>
        <taxon>Eukaryota</taxon>
        <taxon>Metazoa</taxon>
        <taxon>Ecdysozoa</taxon>
        <taxon>Arthropoda</taxon>
        <taxon>Hexapoda</taxon>
        <taxon>Insecta</taxon>
        <taxon>Pterygota</taxon>
        <taxon>Neoptera</taxon>
        <taxon>Endopterygota</taxon>
        <taxon>Hymenoptera</taxon>
        <taxon>Apocrita</taxon>
        <taxon>Aculeata</taxon>
        <taxon>Formicoidea</taxon>
        <taxon>Formicidae</taxon>
        <taxon>Myrmicinae</taxon>
        <taxon>Cardiocondyla</taxon>
    </lineage>
</organism>
<comment type="caution">
    <text evidence="1">The sequence shown here is derived from an EMBL/GenBank/DDBJ whole genome shotgun (WGS) entry which is preliminary data.</text>
</comment>